<keyword evidence="11 13" id="KW-0012">Acyltransferase</keyword>
<feature type="transmembrane region" description="Helical" evidence="14">
    <location>
        <begin position="7"/>
        <end position="23"/>
    </location>
</feature>
<evidence type="ECO:0000256" key="14">
    <source>
        <dbReference type="SAM" id="Phobius"/>
    </source>
</evidence>
<keyword evidence="5 13" id="KW-1003">Cell membrane</keyword>
<accession>A0ABT3QWR8</accession>
<feature type="transmembrane region" description="Helical" evidence="14">
    <location>
        <begin position="146"/>
        <end position="166"/>
    </location>
</feature>
<feature type="transmembrane region" description="Helical" evidence="14">
    <location>
        <begin position="350"/>
        <end position="367"/>
    </location>
</feature>
<gene>
    <name evidence="15" type="ORF">ON753_02845</name>
</gene>
<evidence type="ECO:0000256" key="3">
    <source>
        <dbReference type="ARBA" id="ARBA00010323"/>
    </source>
</evidence>
<evidence type="ECO:0000256" key="5">
    <source>
        <dbReference type="ARBA" id="ARBA00022475"/>
    </source>
</evidence>
<evidence type="ECO:0000256" key="2">
    <source>
        <dbReference type="ARBA" id="ARBA00005182"/>
    </source>
</evidence>
<feature type="transmembrane region" description="Helical" evidence="14">
    <location>
        <begin position="43"/>
        <end position="61"/>
    </location>
</feature>
<feature type="transmembrane region" description="Helical" evidence="14">
    <location>
        <begin position="435"/>
        <end position="459"/>
    </location>
</feature>
<evidence type="ECO:0000256" key="13">
    <source>
        <dbReference type="PIRNR" id="PIRNR016636"/>
    </source>
</evidence>
<sequence length="471" mass="52065">MVFSSEAFLFLFLPAFLALYYLTPERWRSLILLLGSYAFYAWWRVDFLALLVLTTLWTWLTGRLIRAGRRPRLWTGIGVAGCLSVLGAFKYLDFFVDSFAAVLGTDAAGLGVHWRILLPIGISFYIFQSISYLVDTYRGDAPGDVRLIDFAAFIALFPQLIAGPILRYKDLAPQFQHRTHSADMFTAGTMRFFVGLAKKVLLADAVAPIADLAFTSPDPSMALAWLGAVAYALQLYFDFSGYSDMAIGLGMMLGFRFQENFDAPYISRSITEFWRRWHISLSVWLRDYLYIPLGGNRVSRRRTYVNLMAVMVLGGLWHGAAWTFVIWGFWHGLWLAYERATGFAARDLGIGALVRTLLIVLAGWVVFRAPDVATAVGVFAGMAGLNDVALAPQTALALPAESLMALVLAIAVAALTPTIRRFAGTRLTPAPDGPVGVLDTVVPTVLVGGLALLAALRLAEQSFSPFLYFQF</sequence>
<evidence type="ECO:0000256" key="10">
    <source>
        <dbReference type="ARBA" id="ARBA00023136"/>
    </source>
</evidence>
<keyword evidence="7 14" id="KW-0812">Transmembrane</keyword>
<evidence type="ECO:0000256" key="9">
    <source>
        <dbReference type="ARBA" id="ARBA00022989"/>
    </source>
</evidence>
<evidence type="ECO:0000256" key="7">
    <source>
        <dbReference type="ARBA" id="ARBA00022692"/>
    </source>
</evidence>
<name>A0ABT3QWR8_9HYPH</name>
<evidence type="ECO:0000256" key="12">
    <source>
        <dbReference type="ARBA" id="ARBA00031030"/>
    </source>
</evidence>
<proteinExistence type="inferred from homology"/>
<protein>
    <recommendedName>
        <fullName evidence="4">Probable alginate O-acetylase AlgI</fullName>
    </recommendedName>
    <alternativeName>
        <fullName evidence="12">Alginate biosynthesis protein AlgI</fullName>
    </alternativeName>
</protein>
<dbReference type="InterPro" id="IPR024194">
    <property type="entry name" value="Ac/AlaTfrase_AlgI/DltB"/>
</dbReference>
<dbReference type="Proteomes" id="UP001300261">
    <property type="component" value="Unassembled WGS sequence"/>
</dbReference>
<dbReference type="EMBL" id="JAPEVI010000002">
    <property type="protein sequence ID" value="MCX2721345.1"/>
    <property type="molecule type" value="Genomic_DNA"/>
</dbReference>
<keyword evidence="16" id="KW-1185">Reference proteome</keyword>
<comment type="caution">
    <text evidence="15">The sequence shown here is derived from an EMBL/GenBank/DDBJ whole genome shotgun (WGS) entry which is preliminary data.</text>
</comment>
<dbReference type="InterPro" id="IPR004299">
    <property type="entry name" value="MBOAT_fam"/>
</dbReference>
<evidence type="ECO:0000256" key="4">
    <source>
        <dbReference type="ARBA" id="ARBA00016084"/>
    </source>
</evidence>
<dbReference type="PANTHER" id="PTHR13285:SF23">
    <property type="entry name" value="TEICHOIC ACID D-ALANYLTRANSFERASE"/>
    <property type="match status" value="1"/>
</dbReference>
<dbReference type="InterPro" id="IPR051085">
    <property type="entry name" value="MB_O-acyltransferase"/>
</dbReference>
<keyword evidence="6 13" id="KW-0808">Transferase</keyword>
<evidence type="ECO:0000256" key="11">
    <source>
        <dbReference type="ARBA" id="ARBA00023315"/>
    </source>
</evidence>
<evidence type="ECO:0000313" key="15">
    <source>
        <dbReference type="EMBL" id="MCX2721345.1"/>
    </source>
</evidence>
<evidence type="ECO:0000313" key="16">
    <source>
        <dbReference type="Proteomes" id="UP001300261"/>
    </source>
</evidence>
<dbReference type="InterPro" id="IPR028362">
    <property type="entry name" value="AlgI"/>
</dbReference>
<evidence type="ECO:0000256" key="8">
    <source>
        <dbReference type="ARBA" id="ARBA00022841"/>
    </source>
</evidence>
<comment type="pathway">
    <text evidence="2">Glycan biosynthesis; alginate biosynthesis.</text>
</comment>
<evidence type="ECO:0000256" key="6">
    <source>
        <dbReference type="ARBA" id="ARBA00022679"/>
    </source>
</evidence>
<comment type="subcellular location">
    <subcellularLocation>
        <location evidence="1">Cell membrane</location>
        <topology evidence="1">Multi-pass membrane protein</topology>
    </subcellularLocation>
</comment>
<reference evidence="15 16" key="1">
    <citation type="journal article" date="2016" name="Int. J. Syst. Evol. Microbiol.">
        <title>Labrenzia salina sp. nov., isolated from the rhizosphere of the halophyte Arthrocnemum macrostachyum.</title>
        <authorList>
            <person name="Camacho M."/>
            <person name="Redondo-Gomez S."/>
            <person name="Rodriguez-Llorente I."/>
            <person name="Rohde M."/>
            <person name="Sproer C."/>
            <person name="Schumann P."/>
            <person name="Klenk H.P."/>
            <person name="Montero-Calasanz M.D.C."/>
        </authorList>
    </citation>
    <scope>NUCLEOTIDE SEQUENCE [LARGE SCALE GENOMIC DNA]</scope>
    <source>
        <strain evidence="15 16">DSM 29163</strain>
    </source>
</reference>
<dbReference type="PIRSF" id="PIRSF500217">
    <property type="entry name" value="AlgI"/>
    <property type="match status" value="1"/>
</dbReference>
<feature type="transmembrane region" description="Helical" evidence="14">
    <location>
        <begin position="403"/>
        <end position="423"/>
    </location>
</feature>
<keyword evidence="9 14" id="KW-1133">Transmembrane helix</keyword>
<feature type="transmembrane region" description="Helical" evidence="14">
    <location>
        <begin position="112"/>
        <end position="134"/>
    </location>
</feature>
<dbReference type="Pfam" id="PF03062">
    <property type="entry name" value="MBOAT"/>
    <property type="match status" value="1"/>
</dbReference>
<feature type="transmembrane region" description="Helical" evidence="14">
    <location>
        <begin position="73"/>
        <end position="92"/>
    </location>
</feature>
<organism evidence="15 16">
    <name type="scientific">Roseibium salinum</name>
    <dbReference type="NCBI Taxonomy" id="1604349"/>
    <lineage>
        <taxon>Bacteria</taxon>
        <taxon>Pseudomonadati</taxon>
        <taxon>Pseudomonadota</taxon>
        <taxon>Alphaproteobacteria</taxon>
        <taxon>Hyphomicrobiales</taxon>
        <taxon>Stappiaceae</taxon>
        <taxon>Roseibium</taxon>
    </lineage>
</organism>
<dbReference type="RefSeq" id="WP_265961046.1">
    <property type="nucleotide sequence ID" value="NZ_JAPEVI010000002.1"/>
</dbReference>
<keyword evidence="10 13" id="KW-0472">Membrane</keyword>
<feature type="transmembrane region" description="Helical" evidence="14">
    <location>
        <begin position="222"/>
        <end position="242"/>
    </location>
</feature>
<comment type="similarity">
    <text evidence="3 13">Belongs to the membrane-bound acyltransferase family.</text>
</comment>
<feature type="transmembrane region" description="Helical" evidence="14">
    <location>
        <begin position="372"/>
        <end position="391"/>
    </location>
</feature>
<dbReference type="PANTHER" id="PTHR13285">
    <property type="entry name" value="ACYLTRANSFERASE"/>
    <property type="match status" value="1"/>
</dbReference>
<dbReference type="PIRSF" id="PIRSF016636">
    <property type="entry name" value="AlgI_DltB"/>
    <property type="match status" value="1"/>
</dbReference>
<evidence type="ECO:0000256" key="1">
    <source>
        <dbReference type="ARBA" id="ARBA00004651"/>
    </source>
</evidence>
<feature type="transmembrane region" description="Helical" evidence="14">
    <location>
        <begin position="307"/>
        <end position="330"/>
    </location>
</feature>
<keyword evidence="8" id="KW-0016">Alginate biosynthesis</keyword>